<evidence type="ECO:0000256" key="8">
    <source>
        <dbReference type="ARBA" id="ARBA00022777"/>
    </source>
</evidence>
<keyword evidence="16" id="KW-1185">Reference proteome</keyword>
<reference evidence="15" key="1">
    <citation type="submission" date="2024-02" db="EMBL/GenBank/DDBJ databases">
        <authorList>
            <consortium name="ELIXIR-Norway"/>
            <consortium name="Elixir Norway"/>
        </authorList>
    </citation>
    <scope>NUCLEOTIDE SEQUENCE</scope>
</reference>
<dbReference type="InterPro" id="IPR015793">
    <property type="entry name" value="Pyrv_Knase_brl"/>
</dbReference>
<gene>
    <name evidence="15" type="ORF">CSSPTR1EN2_LOCUS18132</name>
</gene>
<evidence type="ECO:0000256" key="10">
    <source>
        <dbReference type="ARBA" id="ARBA00022842"/>
    </source>
</evidence>
<dbReference type="InterPro" id="IPR015813">
    <property type="entry name" value="Pyrv/PenolPyrv_kinase-like_dom"/>
</dbReference>
<dbReference type="InterPro" id="IPR011037">
    <property type="entry name" value="Pyrv_Knase-like_insert_dom_sf"/>
</dbReference>
<evidence type="ECO:0000256" key="12">
    <source>
        <dbReference type="ARBA" id="ARBA00023317"/>
    </source>
</evidence>
<dbReference type="EMBL" id="OZ019897">
    <property type="protein sequence ID" value="CAK9226224.1"/>
    <property type="molecule type" value="Genomic_DNA"/>
</dbReference>
<evidence type="ECO:0000256" key="6">
    <source>
        <dbReference type="ARBA" id="ARBA00022723"/>
    </source>
</evidence>
<proteinExistence type="inferred from homology"/>
<dbReference type="Gene3D" id="3.20.20.60">
    <property type="entry name" value="Phosphoenolpyruvate-binding domains"/>
    <property type="match status" value="2"/>
</dbReference>
<evidence type="ECO:0000259" key="14">
    <source>
        <dbReference type="Pfam" id="PF00224"/>
    </source>
</evidence>
<dbReference type="Pfam" id="PF00224">
    <property type="entry name" value="PK"/>
    <property type="match status" value="2"/>
</dbReference>
<evidence type="ECO:0000256" key="13">
    <source>
        <dbReference type="SAM" id="MobiDB-lite"/>
    </source>
</evidence>
<comment type="pathway">
    <text evidence="2">Carbohydrate degradation; glycolysis; pyruvate from D-glyceraldehyde 3-phosphate: step 5/5.</text>
</comment>
<dbReference type="PANTHER" id="PTHR11817">
    <property type="entry name" value="PYRUVATE KINASE"/>
    <property type="match status" value="1"/>
</dbReference>
<feature type="domain" description="Pyruvate kinase barrel" evidence="14">
    <location>
        <begin position="629"/>
        <end position="847"/>
    </location>
</feature>
<keyword evidence="8" id="KW-0418">Kinase</keyword>
<dbReference type="NCBIfam" id="NF011314">
    <property type="entry name" value="PRK14725.1"/>
    <property type="match status" value="1"/>
</dbReference>
<keyword evidence="9" id="KW-0067">ATP-binding</keyword>
<evidence type="ECO:0000313" key="15">
    <source>
        <dbReference type="EMBL" id="CAK9226224.1"/>
    </source>
</evidence>
<keyword evidence="12" id="KW-0670">Pyruvate</keyword>
<name>A0ABP0UQL9_9BRYO</name>
<dbReference type="InterPro" id="IPR040442">
    <property type="entry name" value="Pyrv_kinase-like_dom_sf"/>
</dbReference>
<keyword evidence="6" id="KW-0479">Metal-binding</keyword>
<evidence type="ECO:0000256" key="5">
    <source>
        <dbReference type="ARBA" id="ARBA00022679"/>
    </source>
</evidence>
<comment type="similarity">
    <text evidence="3">Belongs to the pyruvate kinase family.</text>
</comment>
<feature type="region of interest" description="Disordered" evidence="13">
    <location>
        <begin position="82"/>
        <end position="149"/>
    </location>
</feature>
<keyword evidence="10" id="KW-0460">Magnesium</keyword>
<evidence type="ECO:0000256" key="4">
    <source>
        <dbReference type="ARBA" id="ARBA00012142"/>
    </source>
</evidence>
<sequence length="886" mass="97050">MSSRLVISIPACSRSHYLFQDSKDYKTHVVAQTLLHGRELFNTEEERRIIKEGSKIPGDLQPQVLSASKRCEPHGMVIIRGSSSHEASKPQQQQQQQQRHVKMTATTTEAMELASTASKSLSKKSPLRKPSVEETRSPNEKSVSLENKFADKKSPLTHVLLGKKKIKLSKKKSRLREGQVADSAGQATVPDLVASAIMNCSESMDNHRPGESFVSDSPDEHEKSVTDLIYQLQGIQLQAIALEQWYSPQLAKINRVYRESARNLVHYMAFRSFDVAGVQGTLASLGLSSLESCEAHTRASVNLVLSCLESLVQRQPLAMEEEEDGLSLSSQMVQKKAIQRRSTSYPGSLADLPRDILQTTSQQISIQTGKKMLSNNAEVLLGPSPRGRNTQVMVTLPLEAADDDELMRSLFVAGMNVARLNCAHNDPEIWRKLIHKVRLFSQLLQMPCRILMDLAGPKLRTGPLKPGPAVLKIKPVKNSLGNVVAPACVWLSSAPVIITKCSGAQRFPDATIPIMEEGSQRLKKLRPGDVLKFKDGRRRSREFHVVDKGSANGVWAECYKTSYVESGAELVIVATSGGVKGKVHVGQVPEAEEALVLKTGDTFVLARELGSIFGSPDAAAKAGTGKIITHPMMTCTHAEVFEKPKAGDPVIFDDGKIEGVISSVSPSLIHVDITDAGDHKGRKMWGEKAINLPESNLCVSGLTPKDAEDLDFVVANADMVALSFVNGPIDVQFLQEELIRRGAENLGIVLKIETGLGFKRLPSILLQAMETRNPVGVMIARGDLAVECGWERLAEMQDQILLMCEASHVPTIWATQVLEGLTKSGLPTRPEITDAASASRAECVMLNKGPHIVKALTTLDDILRLQAHRHKKNHMILHPLPHKIGL</sequence>
<organism evidence="15 16">
    <name type="scientific">Sphagnum troendelagicum</name>
    <dbReference type="NCBI Taxonomy" id="128251"/>
    <lineage>
        <taxon>Eukaryota</taxon>
        <taxon>Viridiplantae</taxon>
        <taxon>Streptophyta</taxon>
        <taxon>Embryophyta</taxon>
        <taxon>Bryophyta</taxon>
        <taxon>Sphagnophytina</taxon>
        <taxon>Sphagnopsida</taxon>
        <taxon>Sphagnales</taxon>
        <taxon>Sphagnaceae</taxon>
        <taxon>Sphagnum</taxon>
    </lineage>
</organism>
<dbReference type="InterPro" id="IPR001697">
    <property type="entry name" value="Pyr_Knase"/>
</dbReference>
<dbReference type="SUPFAM" id="SSF51621">
    <property type="entry name" value="Phosphoenolpyruvate/pyruvate domain"/>
    <property type="match status" value="1"/>
</dbReference>
<keyword evidence="7" id="KW-0547">Nucleotide-binding</keyword>
<evidence type="ECO:0000256" key="9">
    <source>
        <dbReference type="ARBA" id="ARBA00022840"/>
    </source>
</evidence>
<keyword evidence="11" id="KW-0324">Glycolysis</keyword>
<comment type="cofactor">
    <cofactor evidence="1">
        <name>K(+)</name>
        <dbReference type="ChEBI" id="CHEBI:29103"/>
    </cofactor>
</comment>
<keyword evidence="5" id="KW-0808">Transferase</keyword>
<dbReference type="EC" id="2.7.1.40" evidence="4"/>
<evidence type="ECO:0000313" key="16">
    <source>
        <dbReference type="Proteomes" id="UP001497512"/>
    </source>
</evidence>
<evidence type="ECO:0000256" key="11">
    <source>
        <dbReference type="ARBA" id="ARBA00023152"/>
    </source>
</evidence>
<feature type="compositionally biased region" description="Low complexity" evidence="13">
    <location>
        <begin position="91"/>
        <end position="120"/>
    </location>
</feature>
<dbReference type="SUPFAM" id="SSF50800">
    <property type="entry name" value="PK beta-barrel domain-like"/>
    <property type="match status" value="1"/>
</dbReference>
<evidence type="ECO:0000256" key="7">
    <source>
        <dbReference type="ARBA" id="ARBA00022741"/>
    </source>
</evidence>
<feature type="domain" description="Pyruvate kinase barrel" evidence="14">
    <location>
        <begin position="388"/>
        <end position="474"/>
    </location>
</feature>
<accession>A0ABP0UQL9</accession>
<evidence type="ECO:0000256" key="2">
    <source>
        <dbReference type="ARBA" id="ARBA00004997"/>
    </source>
</evidence>
<feature type="compositionally biased region" description="Basic and acidic residues" evidence="13">
    <location>
        <begin position="130"/>
        <end position="139"/>
    </location>
</feature>
<evidence type="ECO:0000256" key="1">
    <source>
        <dbReference type="ARBA" id="ARBA00001958"/>
    </source>
</evidence>
<evidence type="ECO:0000256" key="3">
    <source>
        <dbReference type="ARBA" id="ARBA00008663"/>
    </source>
</evidence>
<dbReference type="Proteomes" id="UP001497512">
    <property type="component" value="Chromosome 5"/>
</dbReference>
<protein>
    <recommendedName>
        <fullName evidence="4">pyruvate kinase</fullName>
        <ecNumber evidence="4">2.7.1.40</ecNumber>
    </recommendedName>
</protein>